<protein>
    <submittedName>
        <fullName evidence="1">Uncharacterized protein</fullName>
    </submittedName>
</protein>
<dbReference type="AlphaFoldDB" id="A0A8T3YLQ6"/>
<name>A0A8T3YLQ6_9ARCH</name>
<evidence type="ECO:0000313" key="2">
    <source>
        <dbReference type="Proteomes" id="UP000732298"/>
    </source>
</evidence>
<sequence>MGGYGVFLVPKLKLAFSLRSVSEDSLHNDFDSLERFFDKYGKLREDVEYVEDISEDAKNFSAKAIAKMFNVIDSLGSLPETSNDILLLYFLHKRGFEIDCHQEDKVDLDKLKKKGWQVLE</sequence>
<accession>A0A8T3YLQ6</accession>
<reference evidence="1" key="1">
    <citation type="submission" date="2020-07" db="EMBL/GenBank/DDBJ databases">
        <title>Huge and variable diversity of episymbiotic CPR bacteria and DPANN archaea in groundwater ecosystems.</title>
        <authorList>
            <person name="He C.Y."/>
            <person name="Keren R."/>
            <person name="Whittaker M."/>
            <person name="Farag I.F."/>
            <person name="Doudna J."/>
            <person name="Cate J.H.D."/>
            <person name="Banfield J.F."/>
        </authorList>
    </citation>
    <scope>NUCLEOTIDE SEQUENCE</scope>
    <source>
        <strain evidence="1">NC_groundwater_1296_Ag_S-0.2um_52_80</strain>
    </source>
</reference>
<gene>
    <name evidence="1" type="ORF">HY544_05750</name>
</gene>
<evidence type="ECO:0000313" key="1">
    <source>
        <dbReference type="EMBL" id="MBI4210975.1"/>
    </source>
</evidence>
<comment type="caution">
    <text evidence="1">The sequence shown here is derived from an EMBL/GenBank/DDBJ whole genome shotgun (WGS) entry which is preliminary data.</text>
</comment>
<proteinExistence type="predicted"/>
<dbReference type="Proteomes" id="UP000732298">
    <property type="component" value="Unassembled WGS sequence"/>
</dbReference>
<organism evidence="1 2">
    <name type="scientific">Candidatus Iainarchaeum sp</name>
    <dbReference type="NCBI Taxonomy" id="3101447"/>
    <lineage>
        <taxon>Archaea</taxon>
        <taxon>Candidatus Iainarchaeota</taxon>
        <taxon>Candidatus Iainarchaeia</taxon>
        <taxon>Candidatus Iainarchaeales</taxon>
        <taxon>Candidatus Iainarchaeaceae</taxon>
        <taxon>Candidatus Iainarchaeum</taxon>
    </lineage>
</organism>
<dbReference type="EMBL" id="JACQPB010000056">
    <property type="protein sequence ID" value="MBI4210975.1"/>
    <property type="molecule type" value="Genomic_DNA"/>
</dbReference>